<dbReference type="SMART" id="SM00638">
    <property type="entry name" value="LPD_N"/>
    <property type="match status" value="1"/>
</dbReference>
<dbReference type="InterPro" id="IPR015819">
    <property type="entry name" value="Lipid_transp_b-sht_shell"/>
</dbReference>
<protein>
    <recommendedName>
        <fullName evidence="6">Vitellogenin domain-containing protein</fullName>
    </recommendedName>
</protein>
<evidence type="ECO:0000256" key="2">
    <source>
        <dbReference type="ARBA" id="ARBA00022761"/>
    </source>
</evidence>
<comment type="caution">
    <text evidence="7">The sequence shown here is derived from an EMBL/GenBank/DDBJ whole genome shotgun (WGS) entry which is preliminary data.</text>
</comment>
<evidence type="ECO:0000256" key="3">
    <source>
        <dbReference type="ARBA" id="ARBA00023157"/>
    </source>
</evidence>
<evidence type="ECO:0000256" key="4">
    <source>
        <dbReference type="ARBA" id="ARBA00023180"/>
    </source>
</evidence>
<evidence type="ECO:0000313" key="7">
    <source>
        <dbReference type="EMBL" id="MBP1464357.1"/>
    </source>
</evidence>
<evidence type="ECO:0000256" key="1">
    <source>
        <dbReference type="ARBA" id="ARBA00022729"/>
    </source>
</evidence>
<dbReference type="SUPFAM" id="SSF48431">
    <property type="entry name" value="Lipovitellin-phosvitin complex, superhelical domain"/>
    <property type="match status" value="1"/>
</dbReference>
<evidence type="ECO:0000256" key="5">
    <source>
        <dbReference type="SAM" id="SignalP"/>
    </source>
</evidence>
<evidence type="ECO:0000313" key="8">
    <source>
        <dbReference type="Proteomes" id="UP001193081"/>
    </source>
</evidence>
<dbReference type="PANTHER" id="PTHR23345">
    <property type="entry name" value="VITELLOGENIN-RELATED"/>
    <property type="match status" value="1"/>
</dbReference>
<keyword evidence="2" id="KW-0758">Storage protein</keyword>
<keyword evidence="1 5" id="KW-0732">Signal</keyword>
<keyword evidence="4" id="KW-0325">Glycoprotein</keyword>
<dbReference type="SUPFAM" id="SSF56968">
    <property type="entry name" value="Lipovitellin-phosvitin complex, beta-sheet shell regions"/>
    <property type="match status" value="1"/>
</dbReference>
<dbReference type="InterPro" id="IPR050733">
    <property type="entry name" value="Vitellogenin/Apolipophorin"/>
</dbReference>
<dbReference type="InterPro" id="IPR011030">
    <property type="entry name" value="Lipovitellin_superhlx_dom"/>
</dbReference>
<sequence length="908" mass="99028">MRISQTMWPLTFLLLLSLLIAQHATARTPAATMEARPQNLAATMTPTLAQGTAECAFARSPHTVYLPMLARDRAAPTPQPMTRALQYQIGKTYVYDYQMSNHSLFGTVSQDEGIRAETPSTTLSYGQARISITGQEGADVFVGSIILVSPVLCQQNPAGPDEFVDDPQILTDLLTPMLFKQDTSGAIVEVQVAQGVNPEAANILKGVLNSLQGSLAEENSYTTVEYGGQGVYEAQYTAVLQGDGLHLTKRLTDEAFTTLYSRGNLQGVTLTNTVQMVLDRGHGVFRSVSFHELTDVMDENPMLIDPDTLGGIAIWGTSRSTGWLQLRAVENTPTQVTAQTAHLVYERAGLGADLGEIPELTYGINMDTLDLDAELDAYATAVGDDLAAYVRMRQIMVVDGRNPATAVVLPAIANRLSNSLANEPITNRYIDLLGNDGSPDAQALLRRLIDPADPLFAQASAGSKEQVFANLALLEEPQPETYNLIQALISNPALTPDEQHMALLAWGTFGRALADRNPGMATTIYGDLSSRLSTAVSPEQTRLLLLALGNTGHPNLLTLINTYLPTTNQDTDERVQMAAYWALRFVPGNQAESILIQALEDDGGIVKPLPKEGAAIALKNRPGKPSDAAKTALAGYYGDPPQPGGAFYRAWDKAIGGKRFGGNLPGSVVIESVPRIKAHATQQANYFIDIPKFDFYRSGTLATANVWSLPVNDNVQQFGYNYQVFNQNVKEVQYNVACADADGGPIRQGHLDLYELDFSYPVWWILKVGVKLEAAAIYNLSYEYEWEVCNPINLTAEIRAIGDAKVHVSAFGYGQVWPVRGGPKLAADVIHAELTARSSGTYTVQDGFQACLHVPAYLKAGSGAFSIYAERWKVIKFKWDIAYQYTDPDWNFTLWSGNINIIPRYCIP</sequence>
<feature type="domain" description="Vitellogenin" evidence="6">
    <location>
        <begin position="87"/>
        <end position="603"/>
    </location>
</feature>
<dbReference type="Gene3D" id="1.25.10.20">
    <property type="entry name" value="Vitellinogen, superhelical"/>
    <property type="match status" value="1"/>
</dbReference>
<dbReference type="EMBL" id="SIJK02000001">
    <property type="protein sequence ID" value="MBP1464357.1"/>
    <property type="molecule type" value="Genomic_DNA"/>
</dbReference>
<feature type="chain" id="PRO_5047212009" description="Vitellogenin domain-containing protein" evidence="5">
    <location>
        <begin position="27"/>
        <end position="908"/>
    </location>
</feature>
<dbReference type="InterPro" id="IPR015816">
    <property type="entry name" value="Vitellinogen_b-sht_N"/>
</dbReference>
<dbReference type="InterPro" id="IPR001747">
    <property type="entry name" value="Vitellogenin_N"/>
</dbReference>
<keyword evidence="8" id="KW-1185">Reference proteome</keyword>
<dbReference type="PROSITE" id="PS51211">
    <property type="entry name" value="VITELLOGENIN"/>
    <property type="match status" value="1"/>
</dbReference>
<gene>
    <name evidence="7" type="ORF">EYB53_001430</name>
</gene>
<evidence type="ECO:0000259" key="6">
    <source>
        <dbReference type="PROSITE" id="PS51211"/>
    </source>
</evidence>
<feature type="signal peptide" evidence="5">
    <location>
        <begin position="1"/>
        <end position="26"/>
    </location>
</feature>
<proteinExistence type="predicted"/>
<accession>A0ABS4D4J1</accession>
<dbReference type="Pfam" id="PF01347">
    <property type="entry name" value="Vitellogenin_N"/>
    <property type="match status" value="2"/>
</dbReference>
<name>A0ABS4D4J1_9CHLR</name>
<dbReference type="Gene3D" id="2.30.230.10">
    <property type="entry name" value="Lipovitellin, beta-sheet shell regions, chain A"/>
    <property type="match status" value="1"/>
</dbReference>
<reference evidence="7 8" key="1">
    <citation type="submission" date="2021-03" db="EMBL/GenBank/DDBJ databases">
        <authorList>
            <person name="Grouzdev D.S."/>
        </authorList>
    </citation>
    <scope>NUCLEOTIDE SEQUENCE [LARGE SCALE GENOMIC DNA]</scope>
    <source>
        <strain evidence="7 8">M50-1</strain>
    </source>
</reference>
<dbReference type="PANTHER" id="PTHR23345:SF15">
    <property type="entry name" value="VITELLOGENIN 1-RELATED"/>
    <property type="match status" value="1"/>
</dbReference>
<dbReference type="RefSeq" id="WP_135475953.1">
    <property type="nucleotide sequence ID" value="NZ_SIJK02000001.1"/>
</dbReference>
<keyword evidence="3" id="KW-1015">Disulfide bond</keyword>
<organism evidence="7 8">
    <name type="scientific">Candidatus Chloroploca mongolica</name>
    <dbReference type="NCBI Taxonomy" id="2528176"/>
    <lineage>
        <taxon>Bacteria</taxon>
        <taxon>Bacillati</taxon>
        <taxon>Chloroflexota</taxon>
        <taxon>Chloroflexia</taxon>
        <taxon>Chloroflexales</taxon>
        <taxon>Chloroflexineae</taxon>
        <taxon>Oscillochloridaceae</taxon>
        <taxon>Candidatus Chloroploca</taxon>
    </lineage>
</organism>
<dbReference type="Proteomes" id="UP001193081">
    <property type="component" value="Unassembled WGS sequence"/>
</dbReference>